<evidence type="ECO:0000256" key="1">
    <source>
        <dbReference type="SAM" id="MobiDB-lite"/>
    </source>
</evidence>
<protein>
    <submittedName>
        <fullName evidence="2">Uncharacterized protein</fullName>
    </submittedName>
</protein>
<dbReference type="AlphaFoldDB" id="A0A5C2RZP4"/>
<keyword evidence="3" id="KW-1185">Reference proteome</keyword>
<dbReference type="EMBL" id="ML122288">
    <property type="protein sequence ID" value="RPD56454.1"/>
    <property type="molecule type" value="Genomic_DNA"/>
</dbReference>
<accession>A0A5C2RZP4</accession>
<dbReference type="Proteomes" id="UP000313359">
    <property type="component" value="Unassembled WGS sequence"/>
</dbReference>
<sequence>MRPAPVYRDKSCERQRMFGELDLSEGIIVSRDAEEEEMGEVCGGEWSRVFEVTGDRVALSSGWVRHTVDTSLEGSVLGFKLTVSGSSRKDLGRWLGQQVVRDDVLCANAADLAVAIKLRICISTGRLILKQQPESEDESAEANYTADSSANERPEGQCMTELNPTVLYFYENFGTPRFEGVFQTPVGYWSTSPDDSPSAEEIMNQRALYERRGIEYAGYSEKPEATDWVQEIGGMTFLSRVRVYIDKCHFSRDECALLREIRPALKHHICEASVALMHEPDD</sequence>
<name>A0A5C2RZP4_9APHY</name>
<evidence type="ECO:0000313" key="2">
    <source>
        <dbReference type="EMBL" id="RPD56454.1"/>
    </source>
</evidence>
<organism evidence="2 3">
    <name type="scientific">Lentinus tigrinus ALCF2SS1-6</name>
    <dbReference type="NCBI Taxonomy" id="1328759"/>
    <lineage>
        <taxon>Eukaryota</taxon>
        <taxon>Fungi</taxon>
        <taxon>Dikarya</taxon>
        <taxon>Basidiomycota</taxon>
        <taxon>Agaricomycotina</taxon>
        <taxon>Agaricomycetes</taxon>
        <taxon>Polyporales</taxon>
        <taxon>Polyporaceae</taxon>
        <taxon>Lentinus</taxon>
    </lineage>
</organism>
<proteinExistence type="predicted"/>
<gene>
    <name evidence="2" type="ORF">L227DRAFT_259292</name>
</gene>
<evidence type="ECO:0000313" key="3">
    <source>
        <dbReference type="Proteomes" id="UP000313359"/>
    </source>
</evidence>
<reference evidence="2" key="1">
    <citation type="journal article" date="2018" name="Genome Biol. Evol.">
        <title>Genomics and development of Lentinus tigrinus, a white-rot wood-decaying mushroom with dimorphic fruiting bodies.</title>
        <authorList>
            <person name="Wu B."/>
            <person name="Xu Z."/>
            <person name="Knudson A."/>
            <person name="Carlson A."/>
            <person name="Chen N."/>
            <person name="Kovaka S."/>
            <person name="LaButti K."/>
            <person name="Lipzen A."/>
            <person name="Pennachio C."/>
            <person name="Riley R."/>
            <person name="Schakwitz W."/>
            <person name="Umezawa K."/>
            <person name="Ohm R.A."/>
            <person name="Grigoriev I.V."/>
            <person name="Nagy L.G."/>
            <person name="Gibbons J."/>
            <person name="Hibbett D."/>
        </authorList>
    </citation>
    <scope>NUCLEOTIDE SEQUENCE [LARGE SCALE GENOMIC DNA]</scope>
    <source>
        <strain evidence="2">ALCF2SS1-6</strain>
    </source>
</reference>
<dbReference type="OrthoDB" id="2753355at2759"/>
<feature type="region of interest" description="Disordered" evidence="1">
    <location>
        <begin position="132"/>
        <end position="156"/>
    </location>
</feature>